<dbReference type="eggNOG" id="COG3293">
    <property type="taxonomic scope" value="Bacteria"/>
</dbReference>
<evidence type="ECO:0008006" key="4">
    <source>
        <dbReference type="Google" id="ProtNLM"/>
    </source>
</evidence>
<proteinExistence type="predicted"/>
<sequence>MLTFLKAARSAGESGELQLLAEAATALCSWDETYDQWTPQAATQRWLRVLRGPAAAEVADVLRRFPESARHYRDLTEEAGVDLAIAAAMVWARQKPSGRARPPVGVSERRPYPTDLSDGQWSLIEPVLAAWKGWQRSVGGHQSAYAMREFVNSILYRGRTDRVAHELLRCWVRERARRLEDPTVVVLDTRSVHAAAGVPSSTTGRGAAALVPDRKRALAVDGHGRPGLQEAGHSARQACGHRTAGEASRPWAPRTTSARRRSRVSVPRLRTAGARSGWTVVVYRPRWSCLSAVATASSPSSSWAGER</sequence>
<dbReference type="EMBL" id="JNBY01000015">
    <property type="protein sequence ID" value="KDN87715.1"/>
    <property type="molecule type" value="Genomic_DNA"/>
</dbReference>
<accession>A0A066ZC78</accession>
<reference evidence="2 3" key="1">
    <citation type="submission" date="2014-05" db="EMBL/GenBank/DDBJ databases">
        <title>Draft Genome Sequence of Kitasatospora cheerisanensis KCTC 2395.</title>
        <authorList>
            <person name="Nam D.H."/>
        </authorList>
    </citation>
    <scope>NUCLEOTIDE SEQUENCE [LARGE SCALE GENOMIC DNA]</scope>
    <source>
        <strain evidence="2 3">KCTC 2395</strain>
    </source>
</reference>
<keyword evidence="3" id="KW-1185">Reference proteome</keyword>
<evidence type="ECO:0000313" key="3">
    <source>
        <dbReference type="Proteomes" id="UP000027178"/>
    </source>
</evidence>
<feature type="region of interest" description="Disordered" evidence="1">
    <location>
        <begin position="226"/>
        <end position="267"/>
    </location>
</feature>
<protein>
    <recommendedName>
        <fullName evidence="4">Transposase</fullName>
    </recommendedName>
</protein>
<dbReference type="HOGENOM" id="CLU_905456_0_0_11"/>
<dbReference type="AlphaFoldDB" id="A0A066ZC78"/>
<dbReference type="PANTHER" id="PTHR30007">
    <property type="entry name" value="PHP DOMAIN PROTEIN"/>
    <property type="match status" value="1"/>
</dbReference>
<gene>
    <name evidence="2" type="ORF">KCH_03620</name>
</gene>
<evidence type="ECO:0000256" key="1">
    <source>
        <dbReference type="SAM" id="MobiDB-lite"/>
    </source>
</evidence>
<organism evidence="2 3">
    <name type="scientific">Kitasatospora cheerisanensis KCTC 2395</name>
    <dbReference type="NCBI Taxonomy" id="1348663"/>
    <lineage>
        <taxon>Bacteria</taxon>
        <taxon>Bacillati</taxon>
        <taxon>Actinomycetota</taxon>
        <taxon>Actinomycetes</taxon>
        <taxon>Kitasatosporales</taxon>
        <taxon>Streptomycetaceae</taxon>
        <taxon>Kitasatospora</taxon>
    </lineage>
</organism>
<dbReference type="PANTHER" id="PTHR30007:SF0">
    <property type="entry name" value="TRANSPOSASE"/>
    <property type="match status" value="1"/>
</dbReference>
<comment type="caution">
    <text evidence="2">The sequence shown here is derived from an EMBL/GenBank/DDBJ whole genome shotgun (WGS) entry which is preliminary data.</text>
</comment>
<evidence type="ECO:0000313" key="2">
    <source>
        <dbReference type="EMBL" id="KDN87715.1"/>
    </source>
</evidence>
<name>A0A066ZC78_9ACTN</name>
<dbReference type="Proteomes" id="UP000027178">
    <property type="component" value="Unassembled WGS sequence"/>
</dbReference>